<evidence type="ECO:0000313" key="4">
    <source>
        <dbReference type="Ensembl" id="ENSGAGP00000009527.1"/>
    </source>
</evidence>
<accession>A0A452H4U6</accession>
<feature type="chain" id="PRO_5019344247" description="Protein FAM136A" evidence="3">
    <location>
        <begin position="18"/>
        <end position="151"/>
    </location>
</feature>
<proteinExistence type="inferred from homology"/>
<name>A0A452H4U6_9SAUR</name>
<sequence length="151" mass="16664">MCIGSVGFGFVLLQATALEKPSLWLHRACNPIPASILSHSLQGNMFRCSAGCCENNTASMQQVHHCIERCHAPLAQAQAVVTKELERFQDRLARCTMHCNDKAKDSLDSGSKEQQVKQQLESCVTKCVDDHVHLIPSMTKKMKETLAAIAQ</sequence>
<evidence type="ECO:0000313" key="5">
    <source>
        <dbReference type="Proteomes" id="UP000291020"/>
    </source>
</evidence>
<evidence type="ECO:0000256" key="3">
    <source>
        <dbReference type="SAM" id="SignalP"/>
    </source>
</evidence>
<dbReference type="AlphaFoldDB" id="A0A452H4U6"/>
<evidence type="ECO:0000256" key="2">
    <source>
        <dbReference type="ARBA" id="ARBA00017657"/>
    </source>
</evidence>
<protein>
    <recommendedName>
        <fullName evidence="2">Protein FAM136A</fullName>
    </recommendedName>
</protein>
<dbReference type="PANTHER" id="PTHR21096:SF0">
    <property type="entry name" value="PROTEIN FAM136A"/>
    <property type="match status" value="1"/>
</dbReference>
<comment type="similarity">
    <text evidence="1">Belongs to the FAM136 family.</text>
</comment>
<evidence type="ECO:0000256" key="1">
    <source>
        <dbReference type="ARBA" id="ARBA00009952"/>
    </source>
</evidence>
<keyword evidence="5" id="KW-1185">Reference proteome</keyword>
<dbReference type="PANTHER" id="PTHR21096">
    <property type="entry name" value="PROTEIN FAM136A"/>
    <property type="match status" value="1"/>
</dbReference>
<reference evidence="5" key="1">
    <citation type="journal article" date="2017" name="PLoS ONE">
        <title>The Agassiz's desert tortoise genome provides a resource for the conservation of a threatened species.</title>
        <authorList>
            <person name="Tollis M."/>
            <person name="DeNardo D.F."/>
            <person name="Cornelius J.A."/>
            <person name="Dolby G.A."/>
            <person name="Edwards T."/>
            <person name="Henen B.T."/>
            <person name="Karl A.E."/>
            <person name="Murphy R.W."/>
            <person name="Kusumi K."/>
        </authorList>
    </citation>
    <scope>NUCLEOTIDE SEQUENCE [LARGE SCALE GENOMIC DNA]</scope>
</reference>
<feature type="signal peptide" evidence="3">
    <location>
        <begin position="1"/>
        <end position="17"/>
    </location>
</feature>
<organism evidence="4 5">
    <name type="scientific">Gopherus agassizii</name>
    <name type="common">Agassiz's desert tortoise</name>
    <dbReference type="NCBI Taxonomy" id="38772"/>
    <lineage>
        <taxon>Eukaryota</taxon>
        <taxon>Metazoa</taxon>
        <taxon>Chordata</taxon>
        <taxon>Craniata</taxon>
        <taxon>Vertebrata</taxon>
        <taxon>Euteleostomi</taxon>
        <taxon>Archelosauria</taxon>
        <taxon>Testudinata</taxon>
        <taxon>Testudines</taxon>
        <taxon>Cryptodira</taxon>
        <taxon>Durocryptodira</taxon>
        <taxon>Testudinoidea</taxon>
        <taxon>Testudinidae</taxon>
        <taxon>Gopherus</taxon>
    </lineage>
</organism>
<keyword evidence="3" id="KW-0732">Signal</keyword>
<dbReference type="InterPro" id="IPR008560">
    <property type="entry name" value="DUF842_euk"/>
</dbReference>
<dbReference type="GO" id="GO:0005737">
    <property type="term" value="C:cytoplasm"/>
    <property type="evidence" value="ECO:0007669"/>
    <property type="project" value="TreeGrafter"/>
</dbReference>
<reference evidence="4" key="2">
    <citation type="submission" date="2025-08" db="UniProtKB">
        <authorList>
            <consortium name="Ensembl"/>
        </authorList>
    </citation>
    <scope>IDENTIFICATION</scope>
</reference>
<reference evidence="4" key="3">
    <citation type="submission" date="2025-09" db="UniProtKB">
        <authorList>
            <consortium name="Ensembl"/>
        </authorList>
    </citation>
    <scope>IDENTIFICATION</scope>
</reference>
<dbReference type="Ensembl" id="ENSGAGT00000010946.1">
    <property type="protein sequence ID" value="ENSGAGP00000009527.1"/>
    <property type="gene ID" value="ENSGAGG00000007537.1"/>
</dbReference>
<dbReference type="Pfam" id="PF05811">
    <property type="entry name" value="DUF842"/>
    <property type="match status" value="1"/>
</dbReference>
<dbReference type="Proteomes" id="UP000291020">
    <property type="component" value="Unassembled WGS sequence"/>
</dbReference>